<proteinExistence type="predicted"/>
<name>A0A3B0YIG9_9ZZZZ</name>
<evidence type="ECO:0000259" key="1">
    <source>
        <dbReference type="PROSITE" id="PS51724"/>
    </source>
</evidence>
<dbReference type="AlphaFoldDB" id="A0A3B0YIG9"/>
<dbReference type="Gene3D" id="3.30.70.1070">
    <property type="entry name" value="Sporulation related repeat"/>
    <property type="match status" value="1"/>
</dbReference>
<organism evidence="2">
    <name type="scientific">hydrothermal vent metagenome</name>
    <dbReference type="NCBI Taxonomy" id="652676"/>
    <lineage>
        <taxon>unclassified sequences</taxon>
        <taxon>metagenomes</taxon>
        <taxon>ecological metagenomes</taxon>
    </lineage>
</organism>
<accession>A0A3B0YIG9</accession>
<dbReference type="EMBL" id="UOFI01000115">
    <property type="protein sequence ID" value="VAW68106.1"/>
    <property type="molecule type" value="Genomic_DNA"/>
</dbReference>
<evidence type="ECO:0000313" key="2">
    <source>
        <dbReference type="EMBL" id="VAW68106.1"/>
    </source>
</evidence>
<feature type="domain" description="SPOR" evidence="1">
    <location>
        <begin position="217"/>
        <end position="296"/>
    </location>
</feature>
<dbReference type="InterPro" id="IPR036680">
    <property type="entry name" value="SPOR-like_sf"/>
</dbReference>
<protein>
    <recommendedName>
        <fullName evidence="1">SPOR domain-containing protein</fullName>
    </recommendedName>
</protein>
<dbReference type="GO" id="GO:0042834">
    <property type="term" value="F:peptidoglycan binding"/>
    <property type="evidence" value="ECO:0007669"/>
    <property type="project" value="InterPro"/>
</dbReference>
<dbReference type="SUPFAM" id="SSF110997">
    <property type="entry name" value="Sporulation related repeat"/>
    <property type="match status" value="1"/>
</dbReference>
<dbReference type="Pfam" id="PF05036">
    <property type="entry name" value="SPOR"/>
    <property type="match status" value="1"/>
</dbReference>
<gene>
    <name evidence="2" type="ORF">MNBD_GAMMA09-2423</name>
</gene>
<sequence>MKKLKLANTSLFLQSILYIFLSSTINAAGIHLEAMQMPAWLERNGEVSALKPGLKLQAGDRIVTGGTGRVLLRIDESGFLKLGEDAHLDMDTLRSPVESDGALNAIFKVSRGALRFTAEDSVFRHKIILHIGNIMATIRGKNTDIWGSAKTKNDTLCLIEGEIAVQSGNDPEYIMDTKKSYYSVSREKHEHAVKSLPELKLTNWMSLTDLESGSGVLVVNGGWAINLMSLAGKMNAKNIMQSMTSAGYPVEIESIDVQGQGMYRLRINGFKSKDDASAFADNFEGVGLIERPWVAPL</sequence>
<reference evidence="2" key="1">
    <citation type="submission" date="2018-06" db="EMBL/GenBank/DDBJ databases">
        <authorList>
            <person name="Zhirakovskaya E."/>
        </authorList>
    </citation>
    <scope>NUCLEOTIDE SEQUENCE</scope>
</reference>
<dbReference type="PROSITE" id="PS51724">
    <property type="entry name" value="SPOR"/>
    <property type="match status" value="1"/>
</dbReference>
<dbReference type="InterPro" id="IPR007730">
    <property type="entry name" value="SPOR-like_dom"/>
</dbReference>